<protein>
    <submittedName>
        <fullName evidence="1">Metallohydrolase</fullName>
    </submittedName>
</protein>
<accession>A0ABV6IEA9</accession>
<comment type="caution">
    <text evidence="1">The sequence shown here is derived from an EMBL/GenBank/DDBJ whole genome shotgun (WGS) entry which is preliminary data.</text>
</comment>
<reference evidence="1 2" key="1">
    <citation type="submission" date="2024-09" db="EMBL/GenBank/DDBJ databases">
        <authorList>
            <person name="Sun Q."/>
            <person name="Mori K."/>
        </authorList>
    </citation>
    <scope>NUCLEOTIDE SEQUENCE [LARGE SCALE GENOMIC DNA]</scope>
    <source>
        <strain evidence="1 2">CCM 8677</strain>
    </source>
</reference>
<proteinExistence type="predicted"/>
<dbReference type="RefSeq" id="WP_390212146.1">
    <property type="nucleotide sequence ID" value="NZ_JBHLXJ010000009.1"/>
</dbReference>
<gene>
    <name evidence="1" type="ORF">ACFFJH_10130</name>
</gene>
<name>A0ABV6IEA9_9BURK</name>
<dbReference type="Gene3D" id="3.60.15.10">
    <property type="entry name" value="Ribonuclease Z/Hydroxyacylglutathione hydrolase-like"/>
    <property type="match status" value="1"/>
</dbReference>
<evidence type="ECO:0000313" key="2">
    <source>
        <dbReference type="Proteomes" id="UP001589844"/>
    </source>
</evidence>
<dbReference type="InterPro" id="IPR052159">
    <property type="entry name" value="Competence_DNA_uptake"/>
</dbReference>
<sequence length="383" mass="42921">MVAKITFFPVGNGDMTLIETDNNKKILIDCRIRKGEDYPDVLKQLKEKLSTDSQGRLYIDLLIWSHPDEDHCQGIEDNFHLGAPETWDKEKNLIFINGIWSSPIVYRRASKNHKLCQDAKALNAEVKRRVNFFKKNKFQNDGNWVLILGEDENGKTDEILDIVLKLDSQTSKINNVVDSSFLANLLAPSPKSEIDEDEENLGKNHSSVIMNYQLICGNTSANFLSGGDAEVICWETLHARLLDTNRISDLEYDILQVPHHCSWHCLSHDSLSEKKESATTSPDALEALSQAKQNAFIISSSQKIEDNDIDPPAFRAKIEYEKIIDNVSGTFKCVDDHKKNDENIPLEIEISSNGIKALAISSLSKSNNASESAVNRKGGDGYA</sequence>
<keyword evidence="2" id="KW-1185">Reference proteome</keyword>
<dbReference type="EMBL" id="JBHLXJ010000009">
    <property type="protein sequence ID" value="MFC0350164.1"/>
    <property type="molecule type" value="Genomic_DNA"/>
</dbReference>
<organism evidence="1 2">
    <name type="scientific">Undibacterium danionis</name>
    <dbReference type="NCBI Taxonomy" id="1812100"/>
    <lineage>
        <taxon>Bacteria</taxon>
        <taxon>Pseudomonadati</taxon>
        <taxon>Pseudomonadota</taxon>
        <taxon>Betaproteobacteria</taxon>
        <taxon>Burkholderiales</taxon>
        <taxon>Oxalobacteraceae</taxon>
        <taxon>Undibacterium</taxon>
    </lineage>
</organism>
<dbReference type="SUPFAM" id="SSF56281">
    <property type="entry name" value="Metallo-hydrolase/oxidoreductase"/>
    <property type="match status" value="1"/>
</dbReference>
<dbReference type="Proteomes" id="UP001589844">
    <property type="component" value="Unassembled WGS sequence"/>
</dbReference>
<dbReference type="InterPro" id="IPR036866">
    <property type="entry name" value="RibonucZ/Hydroxyglut_hydro"/>
</dbReference>
<evidence type="ECO:0000313" key="1">
    <source>
        <dbReference type="EMBL" id="MFC0350164.1"/>
    </source>
</evidence>
<dbReference type="PANTHER" id="PTHR30619:SF1">
    <property type="entry name" value="RECOMBINATION PROTEIN 2"/>
    <property type="match status" value="1"/>
</dbReference>
<dbReference type="PANTHER" id="PTHR30619">
    <property type="entry name" value="DNA INTERNALIZATION/COMPETENCE PROTEIN COMEC/REC2"/>
    <property type="match status" value="1"/>
</dbReference>